<dbReference type="PRINTS" id="PR00747">
    <property type="entry name" value="GLYHDRLASE47"/>
</dbReference>
<dbReference type="InterPro" id="IPR036026">
    <property type="entry name" value="Seven-hairpin_glycosidases"/>
</dbReference>
<dbReference type="GO" id="GO:0004571">
    <property type="term" value="F:mannosyl-oligosaccharide 1,2-alpha-mannosidase activity"/>
    <property type="evidence" value="ECO:0007669"/>
    <property type="project" value="InterPro"/>
</dbReference>
<dbReference type="SUPFAM" id="SSF48225">
    <property type="entry name" value="Seven-hairpin glycosidases"/>
    <property type="match status" value="1"/>
</dbReference>
<dbReference type="InterPro" id="IPR001382">
    <property type="entry name" value="Glyco_hydro_47"/>
</dbReference>
<keyword evidence="5" id="KW-0378">Hydrolase</keyword>
<dbReference type="GO" id="GO:0005509">
    <property type="term" value="F:calcium ion binding"/>
    <property type="evidence" value="ECO:0007669"/>
    <property type="project" value="InterPro"/>
</dbReference>
<dbReference type="OrthoDB" id="8118055at2759"/>
<feature type="region of interest" description="Disordered" evidence="6">
    <location>
        <begin position="17"/>
        <end position="49"/>
    </location>
</feature>
<organism evidence="7 8">
    <name type="scientific">Colocasia esculenta</name>
    <name type="common">Wild taro</name>
    <name type="synonym">Arum esculentum</name>
    <dbReference type="NCBI Taxonomy" id="4460"/>
    <lineage>
        <taxon>Eukaryota</taxon>
        <taxon>Viridiplantae</taxon>
        <taxon>Streptophyta</taxon>
        <taxon>Embryophyta</taxon>
        <taxon>Tracheophyta</taxon>
        <taxon>Spermatophyta</taxon>
        <taxon>Magnoliopsida</taxon>
        <taxon>Liliopsida</taxon>
        <taxon>Araceae</taxon>
        <taxon>Aroideae</taxon>
        <taxon>Colocasieae</taxon>
        <taxon>Colocasia</taxon>
    </lineage>
</organism>
<proteinExistence type="inferred from homology"/>
<evidence type="ECO:0000313" key="8">
    <source>
        <dbReference type="Proteomes" id="UP000652761"/>
    </source>
</evidence>
<evidence type="ECO:0000256" key="5">
    <source>
        <dbReference type="RuleBase" id="RU361193"/>
    </source>
</evidence>
<protein>
    <recommendedName>
        <fullName evidence="5">alpha-1,2-Mannosidase</fullName>
        <ecNumber evidence="5">3.2.1.-</ecNumber>
    </recommendedName>
</protein>
<keyword evidence="8" id="KW-1185">Reference proteome</keyword>
<dbReference type="AlphaFoldDB" id="A0A843WCN2"/>
<evidence type="ECO:0000256" key="4">
    <source>
        <dbReference type="ARBA" id="ARBA00023180"/>
    </source>
</evidence>
<evidence type="ECO:0000256" key="2">
    <source>
        <dbReference type="ARBA" id="ARBA00007658"/>
    </source>
</evidence>
<dbReference type="GO" id="GO:0044322">
    <property type="term" value="C:endoplasmic reticulum quality control compartment"/>
    <property type="evidence" value="ECO:0007669"/>
    <property type="project" value="GOC"/>
</dbReference>
<dbReference type="Pfam" id="PF01532">
    <property type="entry name" value="Glyco_hydro_47"/>
    <property type="match status" value="1"/>
</dbReference>
<gene>
    <name evidence="7" type="ORF">Taro_038005</name>
</gene>
<dbReference type="GO" id="GO:0016020">
    <property type="term" value="C:membrane"/>
    <property type="evidence" value="ECO:0007669"/>
    <property type="project" value="InterPro"/>
</dbReference>
<dbReference type="InterPro" id="IPR012341">
    <property type="entry name" value="6hp_glycosidase-like_sf"/>
</dbReference>
<accession>A0A843WCN2</accession>
<keyword evidence="4" id="KW-0325">Glycoprotein</keyword>
<comment type="similarity">
    <text evidence="2 5">Belongs to the glycosyl hydrolase 47 family.</text>
</comment>
<dbReference type="EMBL" id="NMUH01003368">
    <property type="protein sequence ID" value="MQM05197.1"/>
    <property type="molecule type" value="Genomic_DNA"/>
</dbReference>
<dbReference type="EC" id="3.2.1.-" evidence="5"/>
<dbReference type="InterPro" id="IPR044674">
    <property type="entry name" value="EDEM1/2/3"/>
</dbReference>
<dbReference type="PANTHER" id="PTHR45679:SF6">
    <property type="entry name" value="ER DEGRADATION-ENHANCING ALPHA-MANNOSIDASE-LIKE PROTEIN 2"/>
    <property type="match status" value="1"/>
</dbReference>
<dbReference type="Proteomes" id="UP000652761">
    <property type="component" value="Unassembled WGS sequence"/>
</dbReference>
<dbReference type="GO" id="GO:0005975">
    <property type="term" value="P:carbohydrate metabolic process"/>
    <property type="evidence" value="ECO:0007669"/>
    <property type="project" value="InterPro"/>
</dbReference>
<keyword evidence="3" id="KW-0256">Endoplasmic reticulum</keyword>
<evidence type="ECO:0000256" key="3">
    <source>
        <dbReference type="ARBA" id="ARBA00022824"/>
    </source>
</evidence>
<name>A0A843WCN2_COLES</name>
<sequence>MNITLWRVTSLNRSISFLGPGSPPQSRPSAPARRDQPDAKMTQRARPLAPHTSRTAVLVLVLISATLQVRTTGEGVTPSEARELREEVRGMFYHAFDGYLQHAFPLDELRPLSCTGEDTLGGYALTLIDSLDTLALLGDHEHFAAAVEWIGNNLRFDISPFKQDSFGMAAEGLLEVGTMLHGAEFVNLRSEGMVQMDGWENSARRESLDLMAFRVTLKYFALCGYVEPGKNTEI</sequence>
<evidence type="ECO:0000313" key="7">
    <source>
        <dbReference type="EMBL" id="MQM05197.1"/>
    </source>
</evidence>
<evidence type="ECO:0000256" key="1">
    <source>
        <dbReference type="ARBA" id="ARBA00004240"/>
    </source>
</evidence>
<dbReference type="PANTHER" id="PTHR45679">
    <property type="entry name" value="ER DEGRADATION-ENHANCING ALPHA-MANNOSIDASE-LIKE PROTEIN 2"/>
    <property type="match status" value="1"/>
</dbReference>
<evidence type="ECO:0000256" key="6">
    <source>
        <dbReference type="SAM" id="MobiDB-lite"/>
    </source>
</evidence>
<comment type="caution">
    <text evidence="7">The sequence shown here is derived from an EMBL/GenBank/DDBJ whole genome shotgun (WGS) entry which is preliminary data.</text>
</comment>
<keyword evidence="5" id="KW-0326">Glycosidase</keyword>
<reference evidence="7" key="1">
    <citation type="submission" date="2017-07" db="EMBL/GenBank/DDBJ databases">
        <title>Taro Niue Genome Assembly and Annotation.</title>
        <authorList>
            <person name="Atibalentja N."/>
            <person name="Keating K."/>
            <person name="Fields C.J."/>
        </authorList>
    </citation>
    <scope>NUCLEOTIDE SEQUENCE</scope>
    <source>
        <strain evidence="7">Niue_2</strain>
        <tissue evidence="7">Leaf</tissue>
    </source>
</reference>
<comment type="subcellular location">
    <subcellularLocation>
        <location evidence="1">Endoplasmic reticulum</location>
    </subcellularLocation>
</comment>
<dbReference type="Gene3D" id="1.50.10.10">
    <property type="match status" value="1"/>
</dbReference>
<dbReference type="GO" id="GO:1904380">
    <property type="term" value="P:endoplasmic reticulum mannose trimming"/>
    <property type="evidence" value="ECO:0007669"/>
    <property type="project" value="InterPro"/>
</dbReference>